<dbReference type="InterPro" id="IPR027784">
    <property type="entry name" value="Slx4_ascomycetes"/>
</dbReference>
<protein>
    <recommendedName>
        <fullName evidence="8 9">Structure-specific endonuclease subunit SLX4</fullName>
    </recommendedName>
</protein>
<feature type="region of interest" description="Disordered" evidence="10">
    <location>
        <begin position="674"/>
        <end position="798"/>
    </location>
</feature>
<keyword evidence="12" id="KW-1185">Reference proteome</keyword>
<name>A0A9N9PSW2_9HELO</name>
<feature type="region of interest" description="Disordered" evidence="10">
    <location>
        <begin position="1"/>
        <end position="41"/>
    </location>
</feature>
<feature type="compositionally biased region" description="Polar residues" evidence="10">
    <location>
        <begin position="266"/>
        <end position="281"/>
    </location>
</feature>
<dbReference type="EMBL" id="CAJVRL010000048">
    <property type="protein sequence ID" value="CAG8952882.1"/>
    <property type="molecule type" value="Genomic_DNA"/>
</dbReference>
<feature type="compositionally biased region" description="Low complexity" evidence="10">
    <location>
        <begin position="396"/>
        <end position="405"/>
    </location>
</feature>
<feature type="region of interest" description="Disordered" evidence="10">
    <location>
        <begin position="390"/>
        <end position="422"/>
    </location>
</feature>
<comment type="subunit">
    <text evidence="9">Forms a heterodimer with SLX1.</text>
</comment>
<dbReference type="Proteomes" id="UP000696280">
    <property type="component" value="Unassembled WGS sequence"/>
</dbReference>
<reference evidence="11" key="1">
    <citation type="submission" date="2021-07" db="EMBL/GenBank/DDBJ databases">
        <authorList>
            <person name="Durling M."/>
        </authorList>
    </citation>
    <scope>NUCLEOTIDE SEQUENCE</scope>
</reference>
<feature type="compositionally biased region" description="Basic and acidic residues" evidence="10">
    <location>
        <begin position="731"/>
        <end position="740"/>
    </location>
</feature>
<proteinExistence type="inferred from homology"/>
<evidence type="ECO:0000256" key="9">
    <source>
        <dbReference type="HAMAP-Rule" id="MF_03110"/>
    </source>
</evidence>
<dbReference type="OrthoDB" id="5349119at2759"/>
<keyword evidence="4 9" id="KW-0227">DNA damage</keyword>
<evidence type="ECO:0000256" key="2">
    <source>
        <dbReference type="ARBA" id="ARBA00006661"/>
    </source>
</evidence>
<feature type="compositionally biased region" description="Basic and acidic residues" evidence="10">
    <location>
        <begin position="225"/>
        <end position="239"/>
    </location>
</feature>
<organism evidence="11 12">
    <name type="scientific">Hymenoscyphus fraxineus</name>
    <dbReference type="NCBI Taxonomy" id="746836"/>
    <lineage>
        <taxon>Eukaryota</taxon>
        <taxon>Fungi</taxon>
        <taxon>Dikarya</taxon>
        <taxon>Ascomycota</taxon>
        <taxon>Pezizomycotina</taxon>
        <taxon>Leotiomycetes</taxon>
        <taxon>Helotiales</taxon>
        <taxon>Helotiaceae</taxon>
        <taxon>Hymenoscyphus</taxon>
    </lineage>
</organism>
<feature type="compositionally biased region" description="Basic and acidic residues" evidence="10">
    <location>
        <begin position="180"/>
        <end position="191"/>
    </location>
</feature>
<evidence type="ECO:0000256" key="6">
    <source>
        <dbReference type="ARBA" id="ARBA00023204"/>
    </source>
</evidence>
<comment type="function">
    <text evidence="9">Regulatory subunit of the SLX1-SLX4 structure-specific endonuclease that resolves DNA secondary structures generated during DNA repair and recombination. Has endonuclease activity towards branched DNA substrates, introducing single-strand cuts in duplex DNA close to junctions with ss-DNA.</text>
</comment>
<evidence type="ECO:0000256" key="8">
    <source>
        <dbReference type="ARBA" id="ARBA00029496"/>
    </source>
</evidence>
<evidence type="ECO:0000256" key="7">
    <source>
        <dbReference type="ARBA" id="ARBA00023242"/>
    </source>
</evidence>
<gene>
    <name evidence="9" type="primary">SLX4</name>
    <name evidence="11" type="ORF">HYFRA_00007596</name>
</gene>
<feature type="compositionally biased region" description="Basic and acidic residues" evidence="10">
    <location>
        <begin position="91"/>
        <end position="106"/>
    </location>
</feature>
<evidence type="ECO:0000256" key="5">
    <source>
        <dbReference type="ARBA" id="ARBA00023172"/>
    </source>
</evidence>
<dbReference type="AlphaFoldDB" id="A0A9N9PSW2"/>
<dbReference type="GO" id="GO:0017108">
    <property type="term" value="F:5'-flap endonuclease activity"/>
    <property type="evidence" value="ECO:0007669"/>
    <property type="project" value="InterPro"/>
</dbReference>
<comment type="caution">
    <text evidence="11">The sequence shown here is derived from an EMBL/GenBank/DDBJ whole genome shotgun (WGS) entry which is preliminary data.</text>
</comment>
<dbReference type="GO" id="GO:0006281">
    <property type="term" value="P:DNA repair"/>
    <property type="evidence" value="ECO:0007669"/>
    <property type="project" value="UniProtKB-UniRule"/>
</dbReference>
<dbReference type="GO" id="GO:0006260">
    <property type="term" value="P:DNA replication"/>
    <property type="evidence" value="ECO:0007669"/>
    <property type="project" value="InterPro"/>
</dbReference>
<feature type="region of interest" description="Disordered" evidence="10">
    <location>
        <begin position="67"/>
        <end position="301"/>
    </location>
</feature>
<keyword evidence="7 9" id="KW-0539">Nucleus</keyword>
<dbReference type="GO" id="GO:0006310">
    <property type="term" value="P:DNA recombination"/>
    <property type="evidence" value="ECO:0007669"/>
    <property type="project" value="UniProtKB-UniRule"/>
</dbReference>
<keyword evidence="3 9" id="KW-0597">Phosphoprotein</keyword>
<dbReference type="CDD" id="cd22999">
    <property type="entry name" value="SAP_SLX4"/>
    <property type="match status" value="1"/>
</dbReference>
<keyword evidence="6 9" id="KW-0234">DNA repair</keyword>
<dbReference type="Pfam" id="PF09494">
    <property type="entry name" value="Slx4"/>
    <property type="match status" value="1"/>
</dbReference>
<feature type="region of interest" description="Disordered" evidence="10">
    <location>
        <begin position="567"/>
        <end position="621"/>
    </location>
</feature>
<sequence>MAPADVFILSSSPPPKQFQSHAMSSSPLPSPSELFKQKRPSAISIGSRAASIPLNSPVSFTSAATLLRESRQKSPPDAKSNKPTRSKGTKKKDGSSELLELLDKAKVTKPRAKRASLDKKKDLIGGESVKVPRKTITKKDNAPIDGVEAAKPKSSRAKKVVAEDEQEKIPVPRKPRAKKATKDDVGDEPAKGKPVRKPRAKKSEDGQTKIVKGRVTKKSATAASDKAEGKLKSTSKDSATENISKPPNSPVDYGLPKAVKRRTDWSPPTASITSRPLSPTSEPVEAEIVPPDSRPSPLASKGFGNLLGDYGFAQSSVVAGQRKVSDEGGTRKRKMIELVKTNISAASNVPVETPLKAKAPRKKARTITDLATSAYAAVESDAPVESAPLLQYFSPTGNNGTTKGSTKARSKTASKGTKAKKDAIQAPVLLSPTSALGQVRNQDFVFGTSSQLAREESPTYLRDLQMAMQESNQMMHDPFEDPFNNPFADSVSEPSAPAPTKVRRKHPKGALWAAAARDTSGSLLDVEVVDLIDSPVVSKTSGIQEAAAHLLAEDEWQDVEVVLPKSPTKAGHEPEVSTDLQPNSPKAKAPRKTSSPKRPKVLKDKDVAAAPTKTTKKTAKPKVLEMPDYEGFTTVQLASQLASYHFKPVKSRTAMISLLEQCWEGINRTALQEMATNTKPSSPKKSSKSTTEASQSKATTPKKAVGRPRKDSSLSTKASPTKSKAKSKTKSAKENEKDTSSDSDIPLSKLRTPAKIKKAQKALLKAPRSTSPRRRQTKTPPHSLRRLSQDSPIGADLTPASDQATLFKHITLAIKSLPPSRDAQGAPNWQEKILMYDPIVIEDLTAWLNTPGGALERSGWDAEVETKEVKKWCEGRGICCLWRENLRGGSRARY</sequence>
<feature type="compositionally biased region" description="Low complexity" evidence="10">
    <location>
        <begin position="678"/>
        <end position="699"/>
    </location>
</feature>
<evidence type="ECO:0000256" key="1">
    <source>
        <dbReference type="ARBA" id="ARBA00004123"/>
    </source>
</evidence>
<evidence type="ECO:0000256" key="3">
    <source>
        <dbReference type="ARBA" id="ARBA00022553"/>
    </source>
</evidence>
<dbReference type="GO" id="GO:0033557">
    <property type="term" value="C:Slx1-Slx4 complex"/>
    <property type="evidence" value="ECO:0007669"/>
    <property type="project" value="UniProtKB-UniRule"/>
</dbReference>
<evidence type="ECO:0000256" key="4">
    <source>
        <dbReference type="ARBA" id="ARBA00022763"/>
    </source>
</evidence>
<comment type="similarity">
    <text evidence="2 9">Belongs to the SLX4 family.</text>
</comment>
<feature type="compositionally biased region" description="Low complexity" evidence="10">
    <location>
        <begin position="713"/>
        <end position="722"/>
    </location>
</feature>
<comment type="PTM">
    <text evidence="9">Phosphorylated in response to DNA damage.</text>
</comment>
<comment type="subcellular location">
    <subcellularLocation>
        <location evidence="1 9">Nucleus</location>
    </subcellularLocation>
</comment>
<feature type="compositionally biased region" description="Basic and acidic residues" evidence="10">
    <location>
        <begin position="68"/>
        <end position="80"/>
    </location>
</feature>
<feature type="compositionally biased region" description="Basic and acidic residues" evidence="10">
    <location>
        <begin position="115"/>
        <end position="124"/>
    </location>
</feature>
<accession>A0A9N9PSW2</accession>
<keyword evidence="5 9" id="KW-0233">DNA recombination</keyword>
<evidence type="ECO:0000313" key="11">
    <source>
        <dbReference type="EMBL" id="CAG8952882.1"/>
    </source>
</evidence>
<evidence type="ECO:0000313" key="12">
    <source>
        <dbReference type="Proteomes" id="UP000696280"/>
    </source>
</evidence>
<evidence type="ECO:0000256" key="10">
    <source>
        <dbReference type="SAM" id="MobiDB-lite"/>
    </source>
</evidence>
<dbReference type="HAMAP" id="MF_03110">
    <property type="entry name" value="Endonuc_su_Slx4"/>
    <property type="match status" value="1"/>
</dbReference>
<feature type="compositionally biased region" description="Basic residues" evidence="10">
    <location>
        <begin position="588"/>
        <end position="600"/>
    </location>
</feature>
<dbReference type="InterPro" id="IPR018574">
    <property type="entry name" value="Structure-sp_endonuc_su_Slx4"/>
</dbReference>